<dbReference type="AlphaFoldDB" id="A0A4R9JX42"/>
<keyword evidence="2" id="KW-0067">ATP-binding</keyword>
<keyword evidence="2" id="KW-0547">Nucleotide-binding</keyword>
<evidence type="ECO:0000313" key="3">
    <source>
        <dbReference type="Proteomes" id="UP000297693"/>
    </source>
</evidence>
<evidence type="ECO:0000313" key="2">
    <source>
        <dbReference type="EMBL" id="TGL57087.1"/>
    </source>
</evidence>
<protein>
    <submittedName>
        <fullName evidence="2">ATP-binding protein</fullName>
    </submittedName>
</protein>
<dbReference type="Gene3D" id="3.30.565.10">
    <property type="entry name" value="Histidine kinase-like ATPase, C-terminal domain"/>
    <property type="match status" value="1"/>
</dbReference>
<proteinExistence type="predicted"/>
<dbReference type="Proteomes" id="UP000297693">
    <property type="component" value="Unassembled WGS sequence"/>
</dbReference>
<dbReference type="RefSeq" id="WP_135624715.1">
    <property type="nucleotide sequence ID" value="NZ_RQGD01000039.1"/>
</dbReference>
<dbReference type="InterPro" id="IPR003594">
    <property type="entry name" value="HATPase_dom"/>
</dbReference>
<evidence type="ECO:0000259" key="1">
    <source>
        <dbReference type="Pfam" id="PF13581"/>
    </source>
</evidence>
<sequence length="221" mass="25137">MAFPLSKSELETEIKALFSSGVSGNAKDFYSWVQMEVFRKFKDLPNCTFENVQSFVDHLVSQGDVATNPLDAREYLLAEKSSLIRKIGTTEKFTILGALNYNPMQYVRARLDHFLNRNGVIEDIRMDLCIATVEAVENAAKYGDGLNVDIIFSIDKSKVFTLEMTNTVKDFNLEDDILRGKFSSTATLMRGMMVMQKLFDSVDLDIIDNRKQAYLKAQRKL</sequence>
<dbReference type="OrthoDB" id="334569at2"/>
<comment type="caution">
    <text evidence="2">The sequence shown here is derived from an EMBL/GenBank/DDBJ whole genome shotgun (WGS) entry which is preliminary data.</text>
</comment>
<organism evidence="2 3">
    <name type="scientific">Leptospira ognonensis</name>
    <dbReference type="NCBI Taxonomy" id="2484945"/>
    <lineage>
        <taxon>Bacteria</taxon>
        <taxon>Pseudomonadati</taxon>
        <taxon>Spirochaetota</taxon>
        <taxon>Spirochaetia</taxon>
        <taxon>Leptospirales</taxon>
        <taxon>Leptospiraceae</taxon>
        <taxon>Leptospira</taxon>
    </lineage>
</organism>
<keyword evidence="3" id="KW-1185">Reference proteome</keyword>
<feature type="domain" description="Histidine kinase/HSP90-like ATPase" evidence="1">
    <location>
        <begin position="106"/>
        <end position="204"/>
    </location>
</feature>
<accession>A0A4R9JX42</accession>
<reference evidence="2" key="1">
    <citation type="journal article" date="2019" name="PLoS Negl. Trop. Dis.">
        <title>Revisiting the worldwide diversity of Leptospira species in the environment.</title>
        <authorList>
            <person name="Vincent A.T."/>
            <person name="Schiettekatte O."/>
            <person name="Bourhy P."/>
            <person name="Veyrier F.J."/>
            <person name="Picardeau M."/>
        </authorList>
    </citation>
    <scope>NUCLEOTIDE SEQUENCE [LARGE SCALE GENOMIC DNA]</scope>
    <source>
        <strain evidence="2">201702476</strain>
    </source>
</reference>
<dbReference type="Pfam" id="PF13581">
    <property type="entry name" value="HATPase_c_2"/>
    <property type="match status" value="1"/>
</dbReference>
<dbReference type="EMBL" id="RQGD01000039">
    <property type="protein sequence ID" value="TGL57087.1"/>
    <property type="molecule type" value="Genomic_DNA"/>
</dbReference>
<dbReference type="InterPro" id="IPR036890">
    <property type="entry name" value="HATPase_C_sf"/>
</dbReference>
<name>A0A4R9JX42_9LEPT</name>
<gene>
    <name evidence="2" type="ORF">EHQ58_14940</name>
</gene>
<dbReference type="GO" id="GO:0005524">
    <property type="term" value="F:ATP binding"/>
    <property type="evidence" value="ECO:0007669"/>
    <property type="project" value="UniProtKB-KW"/>
</dbReference>